<feature type="transmembrane region" description="Helical" evidence="1">
    <location>
        <begin position="274"/>
        <end position="291"/>
    </location>
</feature>
<reference evidence="4 5" key="2">
    <citation type="journal article" date="2021" name="Int. J. Food Microbiol.">
        <title>Safety demonstration of a microbial species for use in the food chain: Weissella confusa.</title>
        <authorList>
            <person name="Bourdichon F."/>
            <person name="Patrone V."/>
            <person name="Fontana A."/>
            <person name="Milani G."/>
            <person name="Morelli L."/>
        </authorList>
    </citation>
    <scope>NUCLEOTIDE SEQUENCE [LARGE SCALE GENOMIC DNA]</scope>
    <source>
        <strain evidence="3">CCUG 30943</strain>
        <strain evidence="4 5">CCUG 43002</strain>
    </source>
</reference>
<evidence type="ECO:0000313" key="5">
    <source>
        <dbReference type="Proteomes" id="UP000728106"/>
    </source>
</evidence>
<dbReference type="EMBL" id="JAAOCP010000004">
    <property type="protein sequence ID" value="MBJ7638658.1"/>
    <property type="molecule type" value="Genomic_DNA"/>
</dbReference>
<dbReference type="GO" id="GO:0016747">
    <property type="term" value="F:acyltransferase activity, transferring groups other than amino-acyl groups"/>
    <property type="evidence" value="ECO:0007669"/>
    <property type="project" value="InterPro"/>
</dbReference>
<dbReference type="InterPro" id="IPR002656">
    <property type="entry name" value="Acyl_transf_3_dom"/>
</dbReference>
<feature type="transmembrane region" description="Helical" evidence="1">
    <location>
        <begin position="208"/>
        <end position="229"/>
    </location>
</feature>
<feature type="transmembrane region" description="Helical" evidence="1">
    <location>
        <begin position="176"/>
        <end position="196"/>
    </location>
</feature>
<feature type="transmembrane region" description="Helical" evidence="1">
    <location>
        <begin position="122"/>
        <end position="142"/>
    </location>
</feature>
<keyword evidence="1" id="KW-0472">Membrane</keyword>
<name>A0AA40YPU4_WEICO</name>
<evidence type="ECO:0000313" key="3">
    <source>
        <dbReference type="EMBL" id="MBJ7632522.1"/>
    </source>
</evidence>
<dbReference type="Proteomes" id="UP000808038">
    <property type="component" value="Unassembled WGS sequence"/>
</dbReference>
<keyword evidence="5" id="KW-1185">Reference proteome</keyword>
<evidence type="ECO:0000313" key="4">
    <source>
        <dbReference type="EMBL" id="MBJ7638658.1"/>
    </source>
</evidence>
<dbReference type="Proteomes" id="UP000728106">
    <property type="component" value="Unassembled WGS sequence"/>
</dbReference>
<keyword evidence="4" id="KW-0808">Transferase</keyword>
<feature type="transmembrane region" description="Helical" evidence="1">
    <location>
        <begin position="249"/>
        <end position="267"/>
    </location>
</feature>
<evidence type="ECO:0000259" key="2">
    <source>
        <dbReference type="Pfam" id="PF01757"/>
    </source>
</evidence>
<protein>
    <submittedName>
        <fullName evidence="4">Acyltransferase</fullName>
    </submittedName>
</protein>
<evidence type="ECO:0000256" key="1">
    <source>
        <dbReference type="SAM" id="Phobius"/>
    </source>
</evidence>
<feature type="transmembrane region" description="Helical" evidence="1">
    <location>
        <begin position="318"/>
        <end position="339"/>
    </location>
</feature>
<feature type="transmembrane region" description="Helical" evidence="1">
    <location>
        <begin position="42"/>
        <end position="68"/>
    </location>
</feature>
<keyword evidence="1" id="KW-0812">Transmembrane</keyword>
<dbReference type="RefSeq" id="WP_135411314.1">
    <property type="nucleotide sequence ID" value="NZ_JAAOCP010000004.1"/>
</dbReference>
<feature type="transmembrane region" description="Helical" evidence="1">
    <location>
        <begin position="80"/>
        <end position="99"/>
    </location>
</feature>
<keyword evidence="4" id="KW-0012">Acyltransferase</keyword>
<feature type="transmembrane region" description="Helical" evidence="1">
    <location>
        <begin position="12"/>
        <end position="30"/>
    </location>
</feature>
<keyword evidence="1" id="KW-1133">Transmembrane helix</keyword>
<dbReference type="Pfam" id="PF01757">
    <property type="entry name" value="Acyl_transf_3"/>
    <property type="match status" value="1"/>
</dbReference>
<proteinExistence type="predicted"/>
<feature type="transmembrane region" description="Helical" evidence="1">
    <location>
        <begin position="149"/>
        <end position="170"/>
    </location>
</feature>
<organism evidence="4 5">
    <name type="scientific">Weissella confusa</name>
    <name type="common">Lactobacillus confusus</name>
    <dbReference type="NCBI Taxonomy" id="1583"/>
    <lineage>
        <taxon>Bacteria</taxon>
        <taxon>Bacillati</taxon>
        <taxon>Bacillota</taxon>
        <taxon>Bacilli</taxon>
        <taxon>Lactobacillales</taxon>
        <taxon>Lactobacillaceae</taxon>
        <taxon>Weissella</taxon>
    </lineage>
</organism>
<dbReference type="EMBL" id="JAAOCX010000005">
    <property type="protein sequence ID" value="MBJ7632522.1"/>
    <property type="molecule type" value="Genomic_DNA"/>
</dbReference>
<dbReference type="AlphaFoldDB" id="A0AA40YPU4"/>
<accession>A0AA40YPU4</accession>
<sequence>MKKRESNIELLRIVSMALIVLYHIMFHGVLQGETTVSSNPDQLIALFMAVGGKTGVGIFVLISGFFLINKTNINLKSIRLLWSQVFFYSFGFLVLSRLLGSDSHWNVIDTIENLFPFIFNKYWFFTDYVIIMILVPFINAAVKNISRKALTIGLVIFGILWFAVPSIGTFLTHDVILLGVNEFITLIYMYILGGYFRLYKPAWLQNTVVNSGLIIVGLLITFLAENYFLSLGYQQKNVDLSNLAWQFDSLNSITVLALIVGLFGLFTAKRIGEVGWINKIASATFGVYLIHDNEFVGRFIWSHLVKSKTLLDSPWYEFIWKSLLAMVVIYIVASVVELIRKSLVEQNLEKLLNHWSNENVH</sequence>
<comment type="caution">
    <text evidence="4">The sequence shown here is derived from an EMBL/GenBank/DDBJ whole genome shotgun (WGS) entry which is preliminary data.</text>
</comment>
<reference evidence="4" key="1">
    <citation type="submission" date="2020-02" db="EMBL/GenBank/DDBJ databases">
        <authorList>
            <person name="Fontana A."/>
            <person name="Patrone V."/>
            <person name="Morelli L."/>
        </authorList>
    </citation>
    <scope>NUCLEOTIDE SEQUENCE</scope>
    <source>
        <strain evidence="3">CCUG 30943</strain>
        <strain evidence="4">CCUG 43002</strain>
    </source>
</reference>
<feature type="domain" description="Acyltransferase 3" evidence="2">
    <location>
        <begin position="7"/>
        <end position="333"/>
    </location>
</feature>
<gene>
    <name evidence="4" type="ORF">HAU20_04550</name>
    <name evidence="3" type="ORF">HAU43_05400</name>
</gene>